<accession>A0A0D8FQW2</accession>
<reference evidence="1 2" key="1">
    <citation type="submission" date="2015-01" db="EMBL/GenBank/DDBJ databases">
        <title>Draft genome of the acidophilic iron oxidizer Ferrimicrobium acidiphilum strain T23.</title>
        <authorList>
            <person name="Poehlein A."/>
            <person name="Eisen S."/>
            <person name="Schloemann M."/>
            <person name="Johnson B.D."/>
            <person name="Daniel R."/>
            <person name="Muehling M."/>
        </authorList>
    </citation>
    <scope>NUCLEOTIDE SEQUENCE [LARGE SCALE GENOMIC DNA]</scope>
    <source>
        <strain evidence="1 2">T23</strain>
    </source>
</reference>
<keyword evidence="2" id="KW-1185">Reference proteome</keyword>
<dbReference type="AlphaFoldDB" id="A0A0D8FQW2"/>
<dbReference type="EMBL" id="JXUW01000033">
    <property type="protein sequence ID" value="KJE75668.1"/>
    <property type="molecule type" value="Genomic_DNA"/>
</dbReference>
<comment type="caution">
    <text evidence="1">The sequence shown here is derived from an EMBL/GenBank/DDBJ whole genome shotgun (WGS) entry which is preliminary data.</text>
</comment>
<protein>
    <submittedName>
        <fullName evidence="1">Uncharacterized protein</fullName>
    </submittedName>
</protein>
<sequence length="126" mass="13441">MARTIGLMLRAIFAVTLSLAKLMTEIALDSVSAVYPVAVVGSTARLVGVEPIAMVRVAELSAQETLGAVTVTAALLATSTAIRRRSPLHLMALIENLCIKSFCPHKNDLELSLRPSLANRWVSTPS</sequence>
<dbReference type="Proteomes" id="UP000032336">
    <property type="component" value="Unassembled WGS sequence"/>
</dbReference>
<evidence type="ECO:0000313" key="1">
    <source>
        <dbReference type="EMBL" id="KJE75668.1"/>
    </source>
</evidence>
<name>A0A0D8FQW2_9ACTN</name>
<gene>
    <name evidence="1" type="ORF">FEAC_26280</name>
</gene>
<proteinExistence type="predicted"/>
<evidence type="ECO:0000313" key="2">
    <source>
        <dbReference type="Proteomes" id="UP000032336"/>
    </source>
</evidence>
<organism evidence="1 2">
    <name type="scientific">Ferrimicrobium acidiphilum DSM 19497</name>
    <dbReference type="NCBI Taxonomy" id="1121877"/>
    <lineage>
        <taxon>Bacteria</taxon>
        <taxon>Bacillati</taxon>
        <taxon>Actinomycetota</taxon>
        <taxon>Acidimicrobiia</taxon>
        <taxon>Acidimicrobiales</taxon>
        <taxon>Acidimicrobiaceae</taxon>
        <taxon>Ferrimicrobium</taxon>
    </lineage>
</organism>